<comment type="caution">
    <text evidence="2">The sequence shown here is derived from an EMBL/GenBank/DDBJ whole genome shotgun (WGS) entry which is preliminary data.</text>
</comment>
<evidence type="ECO:0000259" key="1">
    <source>
        <dbReference type="Pfam" id="PF01636"/>
    </source>
</evidence>
<dbReference type="SUPFAM" id="SSF56112">
    <property type="entry name" value="Protein kinase-like (PK-like)"/>
    <property type="match status" value="1"/>
</dbReference>
<dbReference type="EMBL" id="PVWO01000034">
    <property type="protein sequence ID" value="PSB58470.1"/>
    <property type="molecule type" value="Genomic_DNA"/>
</dbReference>
<evidence type="ECO:0000313" key="2">
    <source>
        <dbReference type="EMBL" id="PSB58470.1"/>
    </source>
</evidence>
<reference evidence="2 3" key="1">
    <citation type="submission" date="2018-03" db="EMBL/GenBank/DDBJ databases">
        <title>The ancient ancestry and fast evolution of plastids.</title>
        <authorList>
            <person name="Moore K.R."/>
            <person name="Magnabosco C."/>
            <person name="Momper L."/>
            <person name="Gold D.A."/>
            <person name="Bosak T."/>
            <person name="Fournier G.P."/>
        </authorList>
    </citation>
    <scope>NUCLEOTIDE SEQUENCE [LARGE SCALE GENOMIC DNA]</scope>
    <source>
        <strain evidence="2 3">CCALA 037</strain>
    </source>
</reference>
<evidence type="ECO:0000313" key="3">
    <source>
        <dbReference type="Proteomes" id="UP000238937"/>
    </source>
</evidence>
<accession>A0A2T1GKU1</accession>
<feature type="domain" description="Aminoglycoside phosphotransferase" evidence="1">
    <location>
        <begin position="213"/>
        <end position="276"/>
    </location>
</feature>
<dbReference type="Pfam" id="PF01636">
    <property type="entry name" value="APH"/>
    <property type="match status" value="1"/>
</dbReference>
<proteinExistence type="predicted"/>
<protein>
    <submittedName>
        <fullName evidence="2">LPS biosynthesis choline kinase</fullName>
    </submittedName>
</protein>
<dbReference type="Gene3D" id="3.90.1200.10">
    <property type="match status" value="1"/>
</dbReference>
<dbReference type="GO" id="GO:0016301">
    <property type="term" value="F:kinase activity"/>
    <property type="evidence" value="ECO:0007669"/>
    <property type="project" value="UniProtKB-KW"/>
</dbReference>
<dbReference type="InterPro" id="IPR002575">
    <property type="entry name" value="Aminoglycoside_PTrfase"/>
</dbReference>
<name>A0A2T1GKU1_9CYAN</name>
<sequence length="396" mass="45601">MSFLLSSHNIYIYLSAKELYRAGDFDPAGIELKPAKNFNLLLTLKSKQKLLVKQERHSKDGKTMGEFFHEWRIRELTSKFVELGAIRHLFPEILFFDAEHSIVVFNYLDEYRDLDEFYKKEKIFSIAVAREIGCEIAAIHRSTFQKTEYQDFLTATERNRDNSELENLVNLQVIDRVSPEVFGIFPSDCLKFLSLYQRYDSLGQAISTLNDSYKPCCLTHRDFKLNNILLHHDWEQRISKPQPDSILRLIDWERSGWGDPAFDLGSIVASYLQIWLGSLVVSPDTTLEESLHMATIPLGLLQPSLNMLIGSYLMNFPEILHEQPTFVQRVVQFAGLALIQQIEAMIQYQKVFNNTGICMLQVAKSFLCRPAQSIPTIFGQSEAELIGRYQPESIAI</sequence>
<keyword evidence="2" id="KW-0808">Transferase</keyword>
<dbReference type="Proteomes" id="UP000238937">
    <property type="component" value="Unassembled WGS sequence"/>
</dbReference>
<organism evidence="2 3">
    <name type="scientific">Chamaesiphon polymorphus CCALA 037</name>
    <dbReference type="NCBI Taxonomy" id="2107692"/>
    <lineage>
        <taxon>Bacteria</taxon>
        <taxon>Bacillati</taxon>
        <taxon>Cyanobacteriota</taxon>
        <taxon>Cyanophyceae</taxon>
        <taxon>Gomontiellales</taxon>
        <taxon>Chamaesiphonaceae</taxon>
        <taxon>Chamaesiphon</taxon>
    </lineage>
</organism>
<keyword evidence="2" id="KW-0418">Kinase</keyword>
<dbReference type="OrthoDB" id="3806873at2"/>
<dbReference type="InterPro" id="IPR011009">
    <property type="entry name" value="Kinase-like_dom_sf"/>
</dbReference>
<dbReference type="RefSeq" id="WP_106300785.1">
    <property type="nucleotide sequence ID" value="NZ_PVWO01000034.1"/>
</dbReference>
<gene>
    <name evidence="2" type="ORF">C7B77_04635</name>
</gene>
<keyword evidence="3" id="KW-1185">Reference proteome</keyword>
<dbReference type="AlphaFoldDB" id="A0A2T1GKU1"/>